<keyword evidence="7" id="KW-0863">Zinc-finger</keyword>
<dbReference type="InterPro" id="IPR036236">
    <property type="entry name" value="Znf_C2H2_sf"/>
</dbReference>
<dbReference type="Gene3D" id="3.30.160.60">
    <property type="entry name" value="Classic Zinc Finger"/>
    <property type="match status" value="2"/>
</dbReference>
<evidence type="ECO:0000256" key="6">
    <source>
        <dbReference type="ARBA" id="ARBA00023242"/>
    </source>
</evidence>
<keyword evidence="4" id="KW-0238">DNA-binding</keyword>
<keyword evidence="5" id="KW-0804">Transcription</keyword>
<evidence type="ECO:0008006" key="12">
    <source>
        <dbReference type="Google" id="ProtNLM"/>
    </source>
</evidence>
<dbReference type="InterPro" id="IPR013087">
    <property type="entry name" value="Znf_C2H2_type"/>
</dbReference>
<dbReference type="PANTHER" id="PTHR47660:SF7">
    <property type="entry name" value="TRANSCRIPTION FACTOR WITH C2H2 AND ZN(2)-CYS(6) DNA BINDING DOMAIN (EUROFUNG)"/>
    <property type="match status" value="1"/>
</dbReference>
<organism evidence="10 11">
    <name type="scientific">Aspergillus pseudoustus</name>
    <dbReference type="NCBI Taxonomy" id="1810923"/>
    <lineage>
        <taxon>Eukaryota</taxon>
        <taxon>Fungi</taxon>
        <taxon>Dikarya</taxon>
        <taxon>Ascomycota</taxon>
        <taxon>Pezizomycotina</taxon>
        <taxon>Eurotiomycetes</taxon>
        <taxon>Eurotiomycetidae</taxon>
        <taxon>Eurotiales</taxon>
        <taxon>Aspergillaceae</taxon>
        <taxon>Aspergillus</taxon>
        <taxon>Aspergillus subgen. Nidulantes</taxon>
    </lineage>
</organism>
<dbReference type="Pfam" id="PF00172">
    <property type="entry name" value="Zn_clus"/>
    <property type="match status" value="1"/>
</dbReference>
<sequence>MDKPFRCQVAGCNASYIRKEHLTRHEARHLRRPSFTCPTCGNEFGRSDTLRRHIRQSHGVSNPISRIRACASCRALKARCDGGAPCRECTRRQIPCSLSSIPPTTSRVEKEKRAIAVYFTVFHPHWPFVHQASFQNYEEGPLLVKSIVAIGLWATGEESARAAALELHRVLGSALLEQREKWECPHPVHVSDAAWPIPTFQAILLYILFSLISKNSVTIGFSLKPVLPAAEMDLLASLIASCRHLGMFHYPTILGQYANDHVKAYIWIGVEEIKRFNLALFRLCRSISSPGDRCRLAASELQFPLPTGERLWSAVTSADWHAEASKDGTNLDKTRGPNEPWVSESAELVRCIDPESGFL</sequence>
<keyword evidence="11" id="KW-1185">Reference proteome</keyword>
<feature type="domain" description="C2H2-type" evidence="9">
    <location>
        <begin position="5"/>
        <end position="34"/>
    </location>
</feature>
<evidence type="ECO:0000259" key="8">
    <source>
        <dbReference type="PROSITE" id="PS50048"/>
    </source>
</evidence>
<dbReference type="PROSITE" id="PS00463">
    <property type="entry name" value="ZN2_CY6_FUNGAL_1"/>
    <property type="match status" value="1"/>
</dbReference>
<evidence type="ECO:0000256" key="1">
    <source>
        <dbReference type="ARBA" id="ARBA00022723"/>
    </source>
</evidence>
<dbReference type="CDD" id="cd00067">
    <property type="entry name" value="GAL4"/>
    <property type="match status" value="1"/>
</dbReference>
<name>A0ABR4JBD2_9EURO</name>
<proteinExistence type="predicted"/>
<evidence type="ECO:0000259" key="9">
    <source>
        <dbReference type="PROSITE" id="PS50157"/>
    </source>
</evidence>
<dbReference type="InterPro" id="IPR001138">
    <property type="entry name" value="Zn2Cys6_DnaBD"/>
</dbReference>
<dbReference type="SUPFAM" id="SSF57667">
    <property type="entry name" value="beta-beta-alpha zinc fingers"/>
    <property type="match status" value="1"/>
</dbReference>
<evidence type="ECO:0000256" key="2">
    <source>
        <dbReference type="ARBA" id="ARBA00022833"/>
    </source>
</evidence>
<reference evidence="10 11" key="1">
    <citation type="submission" date="2024-07" db="EMBL/GenBank/DDBJ databases">
        <title>Section-level genome sequencing and comparative genomics of Aspergillus sections Usti and Cavernicolus.</title>
        <authorList>
            <consortium name="Lawrence Berkeley National Laboratory"/>
            <person name="Nybo J.L."/>
            <person name="Vesth T.C."/>
            <person name="Theobald S."/>
            <person name="Frisvad J.C."/>
            <person name="Larsen T.O."/>
            <person name="Kjaerboelling I."/>
            <person name="Rothschild-Mancinelli K."/>
            <person name="Lyhne E.K."/>
            <person name="Kogle M.E."/>
            <person name="Barry K."/>
            <person name="Clum A."/>
            <person name="Na H."/>
            <person name="Ledsgaard L."/>
            <person name="Lin J."/>
            <person name="Lipzen A."/>
            <person name="Kuo A."/>
            <person name="Riley R."/>
            <person name="Mondo S."/>
            <person name="Labutti K."/>
            <person name="Haridas S."/>
            <person name="Pangalinan J."/>
            <person name="Salamov A.A."/>
            <person name="Simmons B.A."/>
            <person name="Magnuson J.K."/>
            <person name="Chen J."/>
            <person name="Drula E."/>
            <person name="Henrissat B."/>
            <person name="Wiebenga A."/>
            <person name="Lubbers R.J."/>
            <person name="Gomes A.C."/>
            <person name="Makela M.R."/>
            <person name="Stajich J."/>
            <person name="Grigoriev I.V."/>
            <person name="Mortensen U.H."/>
            <person name="De Vries R.P."/>
            <person name="Baker S.E."/>
            <person name="Andersen M.R."/>
        </authorList>
    </citation>
    <scope>NUCLEOTIDE SEQUENCE [LARGE SCALE GENOMIC DNA]</scope>
    <source>
        <strain evidence="10 11">CBS 123904</strain>
    </source>
</reference>
<dbReference type="EMBL" id="JBFXLU010000162">
    <property type="protein sequence ID" value="KAL2837351.1"/>
    <property type="molecule type" value="Genomic_DNA"/>
</dbReference>
<dbReference type="PROSITE" id="PS50157">
    <property type="entry name" value="ZINC_FINGER_C2H2_2"/>
    <property type="match status" value="2"/>
</dbReference>
<protein>
    <recommendedName>
        <fullName evidence="12">C2H2 type zinc finger domain protein</fullName>
    </recommendedName>
</protein>
<dbReference type="InterPro" id="IPR036864">
    <property type="entry name" value="Zn2-C6_fun-type_DNA-bd_sf"/>
</dbReference>
<feature type="domain" description="C2H2-type" evidence="9">
    <location>
        <begin position="35"/>
        <end position="63"/>
    </location>
</feature>
<evidence type="ECO:0000313" key="10">
    <source>
        <dbReference type="EMBL" id="KAL2837351.1"/>
    </source>
</evidence>
<dbReference type="PROSITE" id="PS00028">
    <property type="entry name" value="ZINC_FINGER_C2H2_1"/>
    <property type="match status" value="1"/>
</dbReference>
<dbReference type="InterPro" id="IPR007219">
    <property type="entry name" value="XnlR_reg_dom"/>
</dbReference>
<dbReference type="Proteomes" id="UP001610446">
    <property type="component" value="Unassembled WGS sequence"/>
</dbReference>
<feature type="domain" description="Zn(2)-C6 fungal-type" evidence="8">
    <location>
        <begin position="69"/>
        <end position="98"/>
    </location>
</feature>
<dbReference type="Pfam" id="PF04082">
    <property type="entry name" value="Fungal_trans"/>
    <property type="match status" value="1"/>
</dbReference>
<evidence type="ECO:0000256" key="4">
    <source>
        <dbReference type="ARBA" id="ARBA00023125"/>
    </source>
</evidence>
<keyword evidence="1" id="KW-0479">Metal-binding</keyword>
<keyword evidence="2" id="KW-0862">Zinc</keyword>
<accession>A0ABR4JBD2</accession>
<gene>
    <name evidence="10" type="ORF">BJY01DRAFT_46278</name>
</gene>
<dbReference type="Gene3D" id="4.10.240.10">
    <property type="entry name" value="Zn(2)-C6 fungal-type DNA-binding domain"/>
    <property type="match status" value="1"/>
</dbReference>
<keyword evidence="3" id="KW-0805">Transcription regulation</keyword>
<dbReference type="PANTHER" id="PTHR47660">
    <property type="entry name" value="TRANSCRIPTION FACTOR WITH C2H2 AND ZN(2)-CYS(6) DNA BINDING DOMAIN (EUROFUNG)-RELATED-RELATED"/>
    <property type="match status" value="1"/>
</dbReference>
<dbReference type="SMART" id="SM00355">
    <property type="entry name" value="ZnF_C2H2"/>
    <property type="match status" value="2"/>
</dbReference>
<dbReference type="PROSITE" id="PS50048">
    <property type="entry name" value="ZN2_CY6_FUNGAL_2"/>
    <property type="match status" value="1"/>
</dbReference>
<dbReference type="SMART" id="SM00066">
    <property type="entry name" value="GAL4"/>
    <property type="match status" value="1"/>
</dbReference>
<keyword evidence="6" id="KW-0539">Nucleus</keyword>
<comment type="caution">
    <text evidence="10">The sequence shown here is derived from an EMBL/GenBank/DDBJ whole genome shotgun (WGS) entry which is preliminary data.</text>
</comment>
<dbReference type="SUPFAM" id="SSF57701">
    <property type="entry name" value="Zn2/Cys6 DNA-binding domain"/>
    <property type="match status" value="1"/>
</dbReference>
<evidence type="ECO:0000256" key="3">
    <source>
        <dbReference type="ARBA" id="ARBA00023015"/>
    </source>
</evidence>
<evidence type="ECO:0000256" key="5">
    <source>
        <dbReference type="ARBA" id="ARBA00023163"/>
    </source>
</evidence>
<dbReference type="Pfam" id="PF00096">
    <property type="entry name" value="zf-C2H2"/>
    <property type="match status" value="2"/>
</dbReference>
<evidence type="ECO:0000313" key="11">
    <source>
        <dbReference type="Proteomes" id="UP001610446"/>
    </source>
</evidence>
<evidence type="ECO:0000256" key="7">
    <source>
        <dbReference type="PROSITE-ProRule" id="PRU00042"/>
    </source>
</evidence>